<accession>A0A1M4WF73</accession>
<proteinExistence type="predicted"/>
<dbReference type="SUPFAM" id="SSF51905">
    <property type="entry name" value="FAD/NAD(P)-binding domain"/>
    <property type="match status" value="1"/>
</dbReference>
<evidence type="ECO:0000256" key="1">
    <source>
        <dbReference type="ARBA" id="ARBA00023002"/>
    </source>
</evidence>
<keyword evidence="4" id="KW-1185">Reference proteome</keyword>
<reference evidence="3 4" key="1">
    <citation type="submission" date="2016-11" db="EMBL/GenBank/DDBJ databases">
        <authorList>
            <person name="Jaros S."/>
            <person name="Januszkiewicz K."/>
            <person name="Wedrychowicz H."/>
        </authorList>
    </citation>
    <scope>NUCLEOTIDE SEQUENCE [LARGE SCALE GENOMIC DNA]</scope>
    <source>
        <strain evidence="3 4">DSM 2631</strain>
    </source>
</reference>
<evidence type="ECO:0000313" key="3">
    <source>
        <dbReference type="EMBL" id="SHE79876.1"/>
    </source>
</evidence>
<dbReference type="STRING" id="1533.SAMN05443638_11217"/>
<sequence>MLKYNIVVIGGGTAGMAAAIAAKENGIDKVLLLEREESLGGTLNQCIHNGFGKKVLSSPVTGPEYAQLLMDRINELEIEYKLNSMVLDLNKDKIVTYVNPDEGIVDIKGETIILANGSREKFTGNINIATNKFAGIYTVGTAQRFVNIHGYLPGKEVVMVGTSDISLIIARRLVLEGAKIKAIVESSSNLKANREGIRAIVDQFNIPVQFSTIVTEVTGKERIEGVTLAKLNEKGEIIDGSCEKIHCDSLLLSVGWMPENDLAKKANVEISKRTFGAKVNEFYETNREGIYACGNTIHAYSFADDTTLEGFAAGRRASEYLKNKIK</sequence>
<keyword evidence="1" id="KW-0560">Oxidoreductase</keyword>
<dbReference type="InterPro" id="IPR036188">
    <property type="entry name" value="FAD/NAD-bd_sf"/>
</dbReference>
<dbReference type="GO" id="GO:0016491">
    <property type="term" value="F:oxidoreductase activity"/>
    <property type="evidence" value="ECO:0007669"/>
    <property type="project" value="UniProtKB-KW"/>
</dbReference>
<dbReference type="AlphaFoldDB" id="A0A1M4WF73"/>
<dbReference type="Proteomes" id="UP000184035">
    <property type="component" value="Unassembled WGS sequence"/>
</dbReference>
<dbReference type="EMBL" id="FQVM01000012">
    <property type="protein sequence ID" value="SHE79876.1"/>
    <property type="molecule type" value="Genomic_DNA"/>
</dbReference>
<name>A0A1M4WF73_9CLOT</name>
<dbReference type="PRINTS" id="PR00469">
    <property type="entry name" value="PNDRDTASEII"/>
</dbReference>
<feature type="domain" description="FAD/NAD(P)-binding" evidence="2">
    <location>
        <begin position="4"/>
        <end position="297"/>
    </location>
</feature>
<dbReference type="Pfam" id="PF07992">
    <property type="entry name" value="Pyr_redox_2"/>
    <property type="match status" value="1"/>
</dbReference>
<dbReference type="InterPro" id="IPR051691">
    <property type="entry name" value="Metab_Enz_Cyan_OpOx_G3PDH"/>
</dbReference>
<dbReference type="Gene3D" id="3.50.50.60">
    <property type="entry name" value="FAD/NAD(P)-binding domain"/>
    <property type="match status" value="2"/>
</dbReference>
<dbReference type="PRINTS" id="PR00368">
    <property type="entry name" value="FADPNR"/>
</dbReference>
<protein>
    <submittedName>
        <fullName evidence="3">Sarcosine oxidase subunit alpha</fullName>
    </submittedName>
</protein>
<dbReference type="PANTHER" id="PTHR42949">
    <property type="entry name" value="ANAEROBIC GLYCEROL-3-PHOSPHATE DEHYDROGENASE SUBUNIT B"/>
    <property type="match status" value="1"/>
</dbReference>
<dbReference type="InterPro" id="IPR023753">
    <property type="entry name" value="FAD/NAD-binding_dom"/>
</dbReference>
<dbReference type="PANTHER" id="PTHR42949:SF3">
    <property type="entry name" value="ANAEROBIC GLYCEROL-3-PHOSPHATE DEHYDROGENASE SUBUNIT B"/>
    <property type="match status" value="1"/>
</dbReference>
<evidence type="ECO:0000313" key="4">
    <source>
        <dbReference type="Proteomes" id="UP000184035"/>
    </source>
</evidence>
<gene>
    <name evidence="3" type="ORF">SAMN05443638_11217</name>
</gene>
<evidence type="ECO:0000259" key="2">
    <source>
        <dbReference type="Pfam" id="PF07992"/>
    </source>
</evidence>
<organism evidence="3 4">
    <name type="scientific">Clostridium fallax</name>
    <dbReference type="NCBI Taxonomy" id="1533"/>
    <lineage>
        <taxon>Bacteria</taxon>
        <taxon>Bacillati</taxon>
        <taxon>Bacillota</taxon>
        <taxon>Clostridia</taxon>
        <taxon>Eubacteriales</taxon>
        <taxon>Clostridiaceae</taxon>
        <taxon>Clostridium</taxon>
    </lineage>
</organism>